<proteinExistence type="predicted"/>
<evidence type="ECO:0000313" key="1">
    <source>
        <dbReference type="EMBL" id="SVA71240.1"/>
    </source>
</evidence>
<gene>
    <name evidence="1" type="ORF">METZ01_LOCUS124094</name>
</gene>
<sequence length="22" mass="2750">MIYQDWGKKINNNILRRGWSKE</sequence>
<organism evidence="1">
    <name type="scientific">marine metagenome</name>
    <dbReference type="NCBI Taxonomy" id="408172"/>
    <lineage>
        <taxon>unclassified sequences</taxon>
        <taxon>metagenomes</taxon>
        <taxon>ecological metagenomes</taxon>
    </lineage>
</organism>
<dbReference type="EMBL" id="UINC01017247">
    <property type="protein sequence ID" value="SVA71240.1"/>
    <property type="molecule type" value="Genomic_DNA"/>
</dbReference>
<accession>A0A381Y302</accession>
<reference evidence="1" key="1">
    <citation type="submission" date="2018-05" db="EMBL/GenBank/DDBJ databases">
        <authorList>
            <person name="Lanie J.A."/>
            <person name="Ng W.-L."/>
            <person name="Kazmierczak K.M."/>
            <person name="Andrzejewski T.M."/>
            <person name="Davidsen T.M."/>
            <person name="Wayne K.J."/>
            <person name="Tettelin H."/>
            <person name="Glass J.I."/>
            <person name="Rusch D."/>
            <person name="Podicherti R."/>
            <person name="Tsui H.-C.T."/>
            <person name="Winkler M.E."/>
        </authorList>
    </citation>
    <scope>NUCLEOTIDE SEQUENCE</scope>
</reference>
<protein>
    <submittedName>
        <fullName evidence="1">Uncharacterized protein</fullName>
    </submittedName>
</protein>
<dbReference type="AlphaFoldDB" id="A0A381Y302"/>
<name>A0A381Y302_9ZZZZ</name>